<dbReference type="Pfam" id="PF12796">
    <property type="entry name" value="Ank_2"/>
    <property type="match status" value="1"/>
</dbReference>
<keyword evidence="3" id="KW-1185">Reference proteome</keyword>
<sequence length="158" mass="15777">MEGCRDGGFASSTLMKGAAAGDVALIAQSLESSATNLDAIDAHGRTALVLAARHGHAAAVRALLDAGANLEQQDCDGLDAQAAARAGGHEAAVEMIARELAKREALWGLVVGKAHGGAAASSAAGVTGDALARSAQREAMMRRLAADSSAGASRESPF</sequence>
<dbReference type="PROSITE" id="PS50297">
    <property type="entry name" value="ANK_REP_REGION"/>
    <property type="match status" value="1"/>
</dbReference>
<evidence type="ECO:0000256" key="1">
    <source>
        <dbReference type="PROSITE-ProRule" id="PRU00023"/>
    </source>
</evidence>
<name>A0A8J6CFV8_DIALT</name>
<evidence type="ECO:0000313" key="3">
    <source>
        <dbReference type="Proteomes" id="UP000751190"/>
    </source>
</evidence>
<dbReference type="Proteomes" id="UP000751190">
    <property type="component" value="Unassembled WGS sequence"/>
</dbReference>
<evidence type="ECO:0000313" key="2">
    <source>
        <dbReference type="EMBL" id="KAG8466058.1"/>
    </source>
</evidence>
<dbReference type="OMA" id="ALECTAN"/>
<keyword evidence="1" id="KW-0040">ANK repeat</keyword>
<gene>
    <name evidence="2" type="ORF">KFE25_005628</name>
</gene>
<proteinExistence type="predicted"/>
<comment type="caution">
    <text evidence="2">The sequence shown here is derived from an EMBL/GenBank/DDBJ whole genome shotgun (WGS) entry which is preliminary data.</text>
</comment>
<dbReference type="OrthoDB" id="341259at2759"/>
<reference evidence="2" key="1">
    <citation type="submission" date="2021-05" db="EMBL/GenBank/DDBJ databases">
        <title>The genome of the haptophyte Pavlova lutheri (Diacronema luteri, Pavlovales) - a model for lipid biosynthesis in eukaryotic algae.</title>
        <authorList>
            <person name="Hulatt C.J."/>
            <person name="Posewitz M.C."/>
        </authorList>
    </citation>
    <scope>NUCLEOTIDE SEQUENCE</scope>
    <source>
        <strain evidence="2">NIVA-4/92</strain>
    </source>
</reference>
<organism evidence="2 3">
    <name type="scientific">Diacronema lutheri</name>
    <name type="common">Unicellular marine alga</name>
    <name type="synonym">Monochrysis lutheri</name>
    <dbReference type="NCBI Taxonomy" id="2081491"/>
    <lineage>
        <taxon>Eukaryota</taxon>
        <taxon>Haptista</taxon>
        <taxon>Haptophyta</taxon>
        <taxon>Pavlovophyceae</taxon>
        <taxon>Pavlovales</taxon>
        <taxon>Pavlovaceae</taxon>
        <taxon>Diacronema</taxon>
    </lineage>
</organism>
<dbReference type="EMBL" id="JAGTXO010000009">
    <property type="protein sequence ID" value="KAG8466058.1"/>
    <property type="molecule type" value="Genomic_DNA"/>
</dbReference>
<accession>A0A8J6CFV8</accession>
<dbReference type="SMART" id="SM00248">
    <property type="entry name" value="ANK"/>
    <property type="match status" value="1"/>
</dbReference>
<dbReference type="InterPro" id="IPR002110">
    <property type="entry name" value="Ankyrin_rpt"/>
</dbReference>
<protein>
    <submittedName>
        <fullName evidence="2">Uncharacterized protein</fullName>
    </submittedName>
</protein>
<dbReference type="SUPFAM" id="SSF48403">
    <property type="entry name" value="Ankyrin repeat"/>
    <property type="match status" value="1"/>
</dbReference>
<dbReference type="Gene3D" id="1.25.40.20">
    <property type="entry name" value="Ankyrin repeat-containing domain"/>
    <property type="match status" value="1"/>
</dbReference>
<dbReference type="PROSITE" id="PS50088">
    <property type="entry name" value="ANK_REPEAT"/>
    <property type="match status" value="1"/>
</dbReference>
<dbReference type="AlphaFoldDB" id="A0A8J6CFV8"/>
<feature type="repeat" description="ANK" evidence="1">
    <location>
        <begin position="43"/>
        <end position="75"/>
    </location>
</feature>
<dbReference type="InterPro" id="IPR036770">
    <property type="entry name" value="Ankyrin_rpt-contain_sf"/>
</dbReference>